<dbReference type="AlphaFoldDB" id="A0A8S1QWY8"/>
<dbReference type="InterPro" id="IPR000192">
    <property type="entry name" value="Aminotrans_V_dom"/>
</dbReference>
<dbReference type="NCBIfam" id="NF003764">
    <property type="entry name" value="PRK05355.1"/>
    <property type="match status" value="1"/>
</dbReference>
<name>A0A8S1QWY8_9CILI</name>
<evidence type="ECO:0000256" key="1">
    <source>
        <dbReference type="ARBA" id="ARBA00001933"/>
    </source>
</evidence>
<evidence type="ECO:0000256" key="5">
    <source>
        <dbReference type="ARBA" id="ARBA00022576"/>
    </source>
</evidence>
<evidence type="ECO:0000313" key="11">
    <source>
        <dbReference type="EMBL" id="CAD8118940.1"/>
    </source>
</evidence>
<dbReference type="GO" id="GO:0004648">
    <property type="term" value="F:O-phospho-L-serine:2-oxoglutarate aminotransferase activity"/>
    <property type="evidence" value="ECO:0007669"/>
    <property type="project" value="UniProtKB-EC"/>
</dbReference>
<evidence type="ECO:0000256" key="6">
    <source>
        <dbReference type="ARBA" id="ARBA00022605"/>
    </source>
</evidence>
<evidence type="ECO:0000313" key="12">
    <source>
        <dbReference type="Proteomes" id="UP000692954"/>
    </source>
</evidence>
<dbReference type="PANTHER" id="PTHR43247">
    <property type="entry name" value="PHOSPHOSERINE AMINOTRANSFERASE"/>
    <property type="match status" value="1"/>
</dbReference>
<evidence type="ECO:0000256" key="2">
    <source>
        <dbReference type="ARBA" id="ARBA00005099"/>
    </source>
</evidence>
<dbReference type="FunFam" id="3.40.640.10:FF:000010">
    <property type="entry name" value="Phosphoserine aminotransferase"/>
    <property type="match status" value="1"/>
</dbReference>
<dbReference type="Proteomes" id="UP000692954">
    <property type="component" value="Unassembled WGS sequence"/>
</dbReference>
<reference evidence="11" key="1">
    <citation type="submission" date="2021-01" db="EMBL/GenBank/DDBJ databases">
        <authorList>
            <consortium name="Genoscope - CEA"/>
            <person name="William W."/>
        </authorList>
    </citation>
    <scope>NUCLEOTIDE SEQUENCE</scope>
</reference>
<dbReference type="PANTHER" id="PTHR43247:SF1">
    <property type="entry name" value="PHOSPHOSERINE AMINOTRANSFERASE"/>
    <property type="match status" value="1"/>
</dbReference>
<keyword evidence="5" id="KW-0032">Aminotransferase</keyword>
<sequence>MKIILIFGESFHLLEDQLNFLDKYYINWKKNLFNLMVNQYQKYQNMIMNIIKFQIKLLMIYNIPNQYKIIFCQGGASLLFEAIPMNLLKTQNTSCTYTNTGYWSEKALDEAKKFCQNVNIATNIAYDEFGKRFVPNIDQWNINQDNSYLHYCDNETVEGLEYQFIPKFGRTPIITDMSSNFLTKPLDWNKLDFVYAHAQKNIGIAGSTLMILKPELIQNNHNIPYMWDFKEMLNKQSLISNLPIFPIYVNTLVFDWIKNQGTLESWDQHCKQRSQQIYQIIDNSHGVFINNVKKEQRSRINVTFTLKDENQTNRFIDLCKDNDIIELQVDVEYVYICLFLKSLQINYVQLWKNL</sequence>
<gene>
    <name evidence="11" type="ORF">PSON_ATCC_30995.1.T1190062</name>
</gene>
<dbReference type="EC" id="2.6.1.52" evidence="4"/>
<protein>
    <recommendedName>
        <fullName evidence="4">phosphoserine transaminase</fullName>
        <ecNumber evidence="4">2.6.1.52</ecNumber>
    </recommendedName>
</protein>
<evidence type="ECO:0000256" key="3">
    <source>
        <dbReference type="ARBA" id="ARBA00006904"/>
    </source>
</evidence>
<dbReference type="GO" id="GO:0006564">
    <property type="term" value="P:L-serine biosynthetic process"/>
    <property type="evidence" value="ECO:0007669"/>
    <property type="project" value="UniProtKB-KW"/>
</dbReference>
<keyword evidence="6" id="KW-0028">Amino-acid biosynthesis</keyword>
<dbReference type="Pfam" id="PF00266">
    <property type="entry name" value="Aminotran_5"/>
    <property type="match status" value="1"/>
</dbReference>
<evidence type="ECO:0000256" key="7">
    <source>
        <dbReference type="ARBA" id="ARBA00022679"/>
    </source>
</evidence>
<dbReference type="InterPro" id="IPR022278">
    <property type="entry name" value="Pser_aminoTfrase"/>
</dbReference>
<dbReference type="OrthoDB" id="1703350at2759"/>
<evidence type="ECO:0000256" key="8">
    <source>
        <dbReference type="ARBA" id="ARBA00022898"/>
    </source>
</evidence>
<accession>A0A8S1QWY8</accession>
<evidence type="ECO:0000259" key="10">
    <source>
        <dbReference type="Pfam" id="PF00266"/>
    </source>
</evidence>
<dbReference type="HAMAP" id="MF_00160">
    <property type="entry name" value="SerC_aminotrans_5"/>
    <property type="match status" value="1"/>
</dbReference>
<feature type="domain" description="Aminotransferase class V" evidence="10">
    <location>
        <begin position="20"/>
        <end position="316"/>
    </location>
</feature>
<dbReference type="GO" id="GO:0030170">
    <property type="term" value="F:pyridoxal phosphate binding"/>
    <property type="evidence" value="ECO:0007669"/>
    <property type="project" value="TreeGrafter"/>
</dbReference>
<evidence type="ECO:0000256" key="9">
    <source>
        <dbReference type="ARBA" id="ARBA00023299"/>
    </source>
</evidence>
<dbReference type="EMBL" id="CAJJDN010000119">
    <property type="protein sequence ID" value="CAD8118940.1"/>
    <property type="molecule type" value="Genomic_DNA"/>
</dbReference>
<comment type="similarity">
    <text evidence="3">Belongs to the class-V pyridoxal-phosphate-dependent aminotransferase family. SerC subfamily.</text>
</comment>
<organism evidence="11 12">
    <name type="scientific">Paramecium sonneborni</name>
    <dbReference type="NCBI Taxonomy" id="65129"/>
    <lineage>
        <taxon>Eukaryota</taxon>
        <taxon>Sar</taxon>
        <taxon>Alveolata</taxon>
        <taxon>Ciliophora</taxon>
        <taxon>Intramacronucleata</taxon>
        <taxon>Oligohymenophorea</taxon>
        <taxon>Peniculida</taxon>
        <taxon>Parameciidae</taxon>
        <taxon>Paramecium</taxon>
    </lineage>
</organism>
<keyword evidence="9" id="KW-0718">Serine biosynthesis</keyword>
<evidence type="ECO:0000256" key="4">
    <source>
        <dbReference type="ARBA" id="ARBA00013030"/>
    </source>
</evidence>
<keyword evidence="7" id="KW-0808">Transferase</keyword>
<keyword evidence="8" id="KW-0663">Pyridoxal phosphate</keyword>
<comment type="pathway">
    <text evidence="2">Amino-acid biosynthesis; L-serine biosynthesis; L-serine from 3-phospho-D-glycerate: step 2/3.</text>
</comment>
<keyword evidence="12" id="KW-1185">Reference proteome</keyword>
<comment type="caution">
    <text evidence="11">The sequence shown here is derived from an EMBL/GenBank/DDBJ whole genome shotgun (WGS) entry which is preliminary data.</text>
</comment>
<dbReference type="GO" id="GO:0005737">
    <property type="term" value="C:cytoplasm"/>
    <property type="evidence" value="ECO:0007669"/>
    <property type="project" value="TreeGrafter"/>
</dbReference>
<proteinExistence type="inferred from homology"/>
<comment type="cofactor">
    <cofactor evidence="1">
        <name>pyridoxal 5'-phosphate</name>
        <dbReference type="ChEBI" id="CHEBI:597326"/>
    </cofactor>
</comment>